<feature type="domain" description="Band 7" evidence="7">
    <location>
        <begin position="21"/>
        <end position="189"/>
    </location>
</feature>
<dbReference type="Proteomes" id="UP000007881">
    <property type="component" value="Chromosome"/>
</dbReference>
<evidence type="ECO:0000313" key="9">
    <source>
        <dbReference type="Proteomes" id="UP000007881"/>
    </source>
</evidence>
<dbReference type="PANTHER" id="PTHR42911">
    <property type="entry name" value="MODULATOR OF FTSH PROTEASE HFLC"/>
    <property type="match status" value="1"/>
</dbReference>
<comment type="subcellular location">
    <subcellularLocation>
        <location evidence="1">Membrane</location>
        <topology evidence="1">Single-pass membrane protein</topology>
    </subcellularLocation>
</comment>
<organism evidence="8 9">
    <name type="scientific">Phycisphaera mikurensis (strain NBRC 102666 / KCTC 22515 / FYK2301M01)</name>
    <dbReference type="NCBI Taxonomy" id="1142394"/>
    <lineage>
        <taxon>Bacteria</taxon>
        <taxon>Pseudomonadati</taxon>
        <taxon>Planctomycetota</taxon>
        <taxon>Phycisphaerae</taxon>
        <taxon>Phycisphaerales</taxon>
        <taxon>Phycisphaeraceae</taxon>
        <taxon>Phycisphaera</taxon>
    </lineage>
</organism>
<evidence type="ECO:0000256" key="3">
    <source>
        <dbReference type="ARBA" id="ARBA00022692"/>
    </source>
</evidence>
<gene>
    <name evidence="8" type="ordered locus">PSMK_15620</name>
</gene>
<accession>I0IEN3</accession>
<dbReference type="SUPFAM" id="SSF117892">
    <property type="entry name" value="Band 7/SPFH domain"/>
    <property type="match status" value="1"/>
</dbReference>
<protein>
    <recommendedName>
        <fullName evidence="6">Protein HflC</fullName>
    </recommendedName>
</protein>
<keyword evidence="5" id="KW-0472">Membrane</keyword>
<evidence type="ECO:0000256" key="5">
    <source>
        <dbReference type="ARBA" id="ARBA00023136"/>
    </source>
</evidence>
<dbReference type="GO" id="GO:0016020">
    <property type="term" value="C:membrane"/>
    <property type="evidence" value="ECO:0007669"/>
    <property type="project" value="UniProtKB-SubCell"/>
</dbReference>
<keyword evidence="9" id="KW-1185">Reference proteome</keyword>
<dbReference type="KEGG" id="phm:PSMK_15620"/>
<evidence type="ECO:0000256" key="6">
    <source>
        <dbReference type="PIRNR" id="PIRNR005651"/>
    </source>
</evidence>
<comment type="function">
    <text evidence="6">HflC and HflK could regulate a protease.</text>
</comment>
<dbReference type="HOGENOM" id="CLU_930177_0_0_0"/>
<dbReference type="STRING" id="1142394.PSMK_15620"/>
<keyword evidence="3" id="KW-0812">Transmembrane</keyword>
<dbReference type="InterPro" id="IPR036013">
    <property type="entry name" value="Band_7/SPFH_dom_sf"/>
</dbReference>
<evidence type="ECO:0000313" key="8">
    <source>
        <dbReference type="EMBL" id="BAM03721.1"/>
    </source>
</evidence>
<dbReference type="InterPro" id="IPR010200">
    <property type="entry name" value="HflC"/>
</dbReference>
<dbReference type="CDD" id="cd03405">
    <property type="entry name" value="SPFH_HflC"/>
    <property type="match status" value="1"/>
</dbReference>
<sequence length="299" mass="33429">MRNKATFFTGLVVFLALLCYTVSYTVRYDETAVVTFLEKAGPDALKEPGFGLKAPWPLSKVYTYPRKVQVLEDVQQQIQTSDGKSVIVGLYVAWTIDQPLTFFRTVKTIDQATERLQALTGELPAVITQYRFDQLVNPDPSQIKLDEIEERAREVLAERATNYGVAVADVGVRELELPEAVTQNVFAAMRSTRESLAANAEQEGQARANQIQTEATSVGDRILAFAEREATAIRAEGQRDAVEQFDVFAEEPELAIFLRQMQMLREVLPYRTTFILDANELEALSPLRAEQADGEGGQQ</sequence>
<name>I0IEN3_PHYMF</name>
<proteinExistence type="inferred from homology"/>
<evidence type="ECO:0000256" key="2">
    <source>
        <dbReference type="ARBA" id="ARBA00007862"/>
    </source>
</evidence>
<dbReference type="eggNOG" id="COG0330">
    <property type="taxonomic scope" value="Bacteria"/>
</dbReference>
<dbReference type="PANTHER" id="PTHR42911:SF1">
    <property type="entry name" value="MODULATOR OF FTSH PROTEASE HFLC"/>
    <property type="match status" value="1"/>
</dbReference>
<dbReference type="EMBL" id="AP012338">
    <property type="protein sequence ID" value="BAM03721.1"/>
    <property type="molecule type" value="Genomic_DNA"/>
</dbReference>
<dbReference type="SMART" id="SM00244">
    <property type="entry name" value="PHB"/>
    <property type="match status" value="1"/>
</dbReference>
<dbReference type="OrthoDB" id="9809197at2"/>
<evidence type="ECO:0000256" key="1">
    <source>
        <dbReference type="ARBA" id="ARBA00004167"/>
    </source>
</evidence>
<dbReference type="PIRSF" id="PIRSF005651">
    <property type="entry name" value="HflC"/>
    <property type="match status" value="1"/>
</dbReference>
<dbReference type="InterPro" id="IPR001107">
    <property type="entry name" value="Band_7"/>
</dbReference>
<reference evidence="8 9" key="1">
    <citation type="submission" date="2012-02" db="EMBL/GenBank/DDBJ databases">
        <title>Complete genome sequence of Phycisphaera mikurensis NBRC 102666.</title>
        <authorList>
            <person name="Ankai A."/>
            <person name="Hosoyama A."/>
            <person name="Terui Y."/>
            <person name="Sekine M."/>
            <person name="Fukai R."/>
            <person name="Kato Y."/>
            <person name="Nakamura S."/>
            <person name="Yamada-Narita S."/>
            <person name="Kawakoshi A."/>
            <person name="Fukunaga Y."/>
            <person name="Yamazaki S."/>
            <person name="Fujita N."/>
        </authorList>
    </citation>
    <scope>NUCLEOTIDE SEQUENCE [LARGE SCALE GENOMIC DNA]</scope>
    <source>
        <strain evidence="9">NBRC 102666 / KCTC 22515 / FYK2301M01</strain>
    </source>
</reference>
<evidence type="ECO:0000256" key="4">
    <source>
        <dbReference type="ARBA" id="ARBA00022989"/>
    </source>
</evidence>
<dbReference type="Pfam" id="PF01145">
    <property type="entry name" value="Band_7"/>
    <property type="match status" value="1"/>
</dbReference>
<comment type="similarity">
    <text evidence="2 6">Belongs to the band 7/mec-2 family. HflC subfamily.</text>
</comment>
<keyword evidence="4" id="KW-1133">Transmembrane helix</keyword>
<dbReference type="AlphaFoldDB" id="I0IEN3"/>
<dbReference type="Gene3D" id="3.30.479.30">
    <property type="entry name" value="Band 7 domain"/>
    <property type="match status" value="1"/>
</dbReference>
<evidence type="ECO:0000259" key="7">
    <source>
        <dbReference type="SMART" id="SM00244"/>
    </source>
</evidence>
<dbReference type="RefSeq" id="WP_014436939.1">
    <property type="nucleotide sequence ID" value="NC_017080.1"/>
</dbReference>